<dbReference type="EMBL" id="JABRWO010000003">
    <property type="protein sequence ID" value="MBA2114140.1"/>
    <property type="molecule type" value="Genomic_DNA"/>
</dbReference>
<proteinExistence type="predicted"/>
<evidence type="ECO:0000313" key="2">
    <source>
        <dbReference type="EMBL" id="MBA2114140.1"/>
    </source>
</evidence>
<feature type="signal peptide" evidence="1">
    <location>
        <begin position="1"/>
        <end position="22"/>
    </location>
</feature>
<dbReference type="RefSeq" id="WP_235989891.1">
    <property type="nucleotide sequence ID" value="NZ_JABRWO010000003.1"/>
</dbReference>
<evidence type="ECO:0000313" key="3">
    <source>
        <dbReference type="Proteomes" id="UP000551616"/>
    </source>
</evidence>
<evidence type="ECO:0000256" key="1">
    <source>
        <dbReference type="SAM" id="SignalP"/>
    </source>
</evidence>
<name>A0A7V9A689_9BACT</name>
<organism evidence="2 3">
    <name type="scientific">Bremerella alba</name>
    <dbReference type="NCBI Taxonomy" id="980252"/>
    <lineage>
        <taxon>Bacteria</taxon>
        <taxon>Pseudomonadati</taxon>
        <taxon>Planctomycetota</taxon>
        <taxon>Planctomycetia</taxon>
        <taxon>Pirellulales</taxon>
        <taxon>Pirellulaceae</taxon>
        <taxon>Bremerella</taxon>
    </lineage>
</organism>
<dbReference type="AlphaFoldDB" id="A0A7V9A689"/>
<sequence>MQIIHCSIGMLCLIFLIAGCSSESPFDMAPVTGTVLYQGKPLPYGNINFRPLSGSPAFSRIDSNGTFTLSTYGDRDGAIVGKHEVLIKATDIDAGKPPRNNSGIEMPVLQSVIPKKYTSFATSELTVEVVAGNDNHFVFELEE</sequence>
<dbReference type="Proteomes" id="UP000551616">
    <property type="component" value="Unassembled WGS sequence"/>
</dbReference>
<reference evidence="2 3" key="1">
    <citation type="submission" date="2020-05" db="EMBL/GenBank/DDBJ databases">
        <title>Bremerella alba sp. nov., a novel planctomycete isolated from the surface of the macroalga Fucus spiralis.</title>
        <authorList>
            <person name="Godinho O."/>
            <person name="Botelho R."/>
            <person name="Albuquerque L."/>
            <person name="Wiegand S."/>
            <person name="Da Costa M.S."/>
            <person name="Lobo-Da-Cunha A."/>
            <person name="Jogler C."/>
            <person name="Lage O.M."/>
        </authorList>
    </citation>
    <scope>NUCLEOTIDE SEQUENCE [LARGE SCALE GENOMIC DNA]</scope>
    <source>
        <strain evidence="2 3">FF15</strain>
    </source>
</reference>
<accession>A0A7V9A689</accession>
<keyword evidence="1" id="KW-0732">Signal</keyword>
<keyword evidence="3" id="KW-1185">Reference proteome</keyword>
<gene>
    <name evidence="2" type="ORF">HOV93_12960</name>
</gene>
<protein>
    <recommendedName>
        <fullName evidence="4">Carboxypeptidase regulatory-like domain-containing protein</fullName>
    </recommendedName>
</protein>
<comment type="caution">
    <text evidence="2">The sequence shown here is derived from an EMBL/GenBank/DDBJ whole genome shotgun (WGS) entry which is preliminary data.</text>
</comment>
<evidence type="ECO:0008006" key="4">
    <source>
        <dbReference type="Google" id="ProtNLM"/>
    </source>
</evidence>
<feature type="chain" id="PRO_5030539326" description="Carboxypeptidase regulatory-like domain-containing protein" evidence="1">
    <location>
        <begin position="23"/>
        <end position="143"/>
    </location>
</feature>